<dbReference type="Proteomes" id="UP000324324">
    <property type="component" value="Unassembled WGS sequence"/>
</dbReference>
<evidence type="ECO:0000313" key="3">
    <source>
        <dbReference type="EMBL" id="KAA6124621.1"/>
    </source>
</evidence>
<feature type="domain" description="HTH marR-type" evidence="2">
    <location>
        <begin position="61"/>
        <end position="194"/>
    </location>
</feature>
<evidence type="ECO:0000313" key="4">
    <source>
        <dbReference type="Proteomes" id="UP000324324"/>
    </source>
</evidence>
<accession>A0A5M8AR49</accession>
<dbReference type="PRINTS" id="PR00598">
    <property type="entry name" value="HTHMARR"/>
</dbReference>
<dbReference type="SMART" id="SM00347">
    <property type="entry name" value="HTH_MARR"/>
    <property type="match status" value="1"/>
</dbReference>
<keyword evidence="4" id="KW-1185">Reference proteome</keyword>
<dbReference type="InterPro" id="IPR000835">
    <property type="entry name" value="HTH_MarR-typ"/>
</dbReference>
<dbReference type="GO" id="GO:0003700">
    <property type="term" value="F:DNA-binding transcription factor activity"/>
    <property type="evidence" value="ECO:0007669"/>
    <property type="project" value="InterPro"/>
</dbReference>
<name>A0A5M8AR49_9BURK</name>
<dbReference type="GO" id="GO:0006950">
    <property type="term" value="P:response to stress"/>
    <property type="evidence" value="ECO:0007669"/>
    <property type="project" value="TreeGrafter"/>
</dbReference>
<dbReference type="AlphaFoldDB" id="A0A5M8AR49"/>
<protein>
    <submittedName>
        <fullName evidence="3">MarR family transcriptional regulator</fullName>
    </submittedName>
</protein>
<organism evidence="3 4">
    <name type="scientific">Cupriavidus cauae</name>
    <dbReference type="NCBI Taxonomy" id="2608999"/>
    <lineage>
        <taxon>Bacteria</taxon>
        <taxon>Pseudomonadati</taxon>
        <taxon>Pseudomonadota</taxon>
        <taxon>Betaproteobacteria</taxon>
        <taxon>Burkholderiales</taxon>
        <taxon>Burkholderiaceae</taxon>
        <taxon>Cupriavidus</taxon>
    </lineage>
</organism>
<evidence type="ECO:0000256" key="1">
    <source>
        <dbReference type="SAM" id="MobiDB-lite"/>
    </source>
</evidence>
<evidence type="ECO:0000259" key="2">
    <source>
        <dbReference type="PROSITE" id="PS50995"/>
    </source>
</evidence>
<reference evidence="3 4" key="1">
    <citation type="submission" date="2019-09" db="EMBL/GenBank/DDBJ databases">
        <title>Isolation of a novel species in the genus Cupriavidus from patients with sepsis using whole genome sequencing.</title>
        <authorList>
            <person name="Kweon O.J."/>
            <person name="Lee M.-K."/>
        </authorList>
    </citation>
    <scope>NUCLEOTIDE SEQUENCE [LARGE SCALE GENOMIC DNA]</scope>
    <source>
        <strain evidence="3 4">MKL-01</strain>
    </source>
</reference>
<feature type="region of interest" description="Disordered" evidence="1">
    <location>
        <begin position="211"/>
        <end position="253"/>
    </location>
</feature>
<dbReference type="InterPro" id="IPR036388">
    <property type="entry name" value="WH-like_DNA-bd_sf"/>
</dbReference>
<dbReference type="EMBL" id="VWRN01000031">
    <property type="protein sequence ID" value="KAA6124621.1"/>
    <property type="molecule type" value="Genomic_DNA"/>
</dbReference>
<comment type="caution">
    <text evidence="3">The sequence shown here is derived from an EMBL/GenBank/DDBJ whole genome shotgun (WGS) entry which is preliminary data.</text>
</comment>
<dbReference type="Pfam" id="PF12802">
    <property type="entry name" value="MarR_2"/>
    <property type="match status" value="1"/>
</dbReference>
<dbReference type="InterPro" id="IPR036390">
    <property type="entry name" value="WH_DNA-bd_sf"/>
</dbReference>
<feature type="compositionally biased region" description="Acidic residues" evidence="1">
    <location>
        <begin position="226"/>
        <end position="236"/>
    </location>
</feature>
<dbReference type="PROSITE" id="PS50995">
    <property type="entry name" value="HTH_MARR_2"/>
    <property type="match status" value="1"/>
</dbReference>
<dbReference type="PANTHER" id="PTHR33164:SF99">
    <property type="entry name" value="MARR FAMILY REGULATORY PROTEIN"/>
    <property type="match status" value="1"/>
</dbReference>
<gene>
    <name evidence="3" type="ORF">F1599_12040</name>
</gene>
<dbReference type="Gene3D" id="1.10.10.10">
    <property type="entry name" value="Winged helix-like DNA-binding domain superfamily/Winged helix DNA-binding domain"/>
    <property type="match status" value="1"/>
</dbReference>
<proteinExistence type="predicted"/>
<feature type="region of interest" description="Disordered" evidence="1">
    <location>
        <begin position="1"/>
        <end position="29"/>
    </location>
</feature>
<dbReference type="PANTHER" id="PTHR33164">
    <property type="entry name" value="TRANSCRIPTIONAL REGULATOR, MARR FAMILY"/>
    <property type="match status" value="1"/>
</dbReference>
<dbReference type="InterPro" id="IPR039422">
    <property type="entry name" value="MarR/SlyA-like"/>
</dbReference>
<dbReference type="SUPFAM" id="SSF46785">
    <property type="entry name" value="Winged helix' DNA-binding domain"/>
    <property type="match status" value="1"/>
</dbReference>
<sequence length="253" mass="26893">MPTSRRTRPASPDPARRPSAAPASALPDNDCAAAPSAAAVSAAAPALDAGTSRLRTPRDITDLLNFRLAALVGASGAAVIRLCEGQYGVSRREWALLGLLAVRGAQAPSEIADQCHLDRTRVSRAITRLTAKGLIRRQTLDGDRRRASVALTPAGQALYRQLFDEVAAINRQLVETLSDGELAVLDTLLTALTEQAVRVKRQVATTVSTNRWRGGGARRQWSAPEDASDDALDDASENGPQTQAISGQDRANR</sequence>